<comment type="subcellular location">
    <subcellularLocation>
        <location evidence="1">Cell membrane</location>
        <topology evidence="1">Multi-pass membrane protein</topology>
    </subcellularLocation>
</comment>
<keyword evidence="3" id="KW-1003">Cell membrane</keyword>
<evidence type="ECO:0000313" key="14">
    <source>
        <dbReference type="Proteomes" id="UP000094527"/>
    </source>
</evidence>
<dbReference type="GO" id="GO:0015385">
    <property type="term" value="F:sodium:proton antiporter activity"/>
    <property type="evidence" value="ECO:0007669"/>
    <property type="project" value="InterPro"/>
</dbReference>
<evidence type="ECO:0000256" key="4">
    <source>
        <dbReference type="ARBA" id="ARBA00022692"/>
    </source>
</evidence>
<organism evidence="13 14">
    <name type="scientific">Orchesella cincta</name>
    <name type="common">Springtail</name>
    <name type="synonym">Podura cincta</name>
    <dbReference type="NCBI Taxonomy" id="48709"/>
    <lineage>
        <taxon>Eukaryota</taxon>
        <taxon>Metazoa</taxon>
        <taxon>Ecdysozoa</taxon>
        <taxon>Arthropoda</taxon>
        <taxon>Hexapoda</taxon>
        <taxon>Collembola</taxon>
        <taxon>Entomobryomorpha</taxon>
        <taxon>Entomobryoidea</taxon>
        <taxon>Orchesellidae</taxon>
        <taxon>Orchesellinae</taxon>
        <taxon>Orchesella</taxon>
    </lineage>
</organism>
<keyword evidence="9" id="KW-0739">Sodium transport</keyword>
<dbReference type="OrthoDB" id="441412at2759"/>
<keyword evidence="5 10" id="KW-1133">Transmembrane helix</keyword>
<proteinExistence type="predicted"/>
<feature type="non-terminal residue" evidence="13">
    <location>
        <position position="215"/>
    </location>
</feature>
<dbReference type="GO" id="GO:0005886">
    <property type="term" value="C:plasma membrane"/>
    <property type="evidence" value="ECO:0007669"/>
    <property type="project" value="UniProtKB-SubCell"/>
</dbReference>
<reference evidence="13 14" key="1">
    <citation type="journal article" date="2016" name="Genome Biol. Evol.">
        <title>Gene Family Evolution Reflects Adaptation to Soil Environmental Stressors in the Genome of the Collembolan Orchesella cincta.</title>
        <authorList>
            <person name="Faddeeva-Vakhrusheva A."/>
            <person name="Derks M.F."/>
            <person name="Anvar S.Y."/>
            <person name="Agamennone V."/>
            <person name="Suring W."/>
            <person name="Smit S."/>
            <person name="van Straalen N.M."/>
            <person name="Roelofs D."/>
        </authorList>
    </citation>
    <scope>NUCLEOTIDE SEQUENCE [LARGE SCALE GENOMIC DNA]</scope>
    <source>
        <tissue evidence="13">Mixed pool</tissue>
    </source>
</reference>
<evidence type="ECO:0000256" key="5">
    <source>
        <dbReference type="ARBA" id="ARBA00022989"/>
    </source>
</evidence>
<evidence type="ECO:0000259" key="12">
    <source>
        <dbReference type="Pfam" id="PF00999"/>
    </source>
</evidence>
<evidence type="ECO:0000256" key="9">
    <source>
        <dbReference type="ARBA" id="ARBA00023201"/>
    </source>
</evidence>
<keyword evidence="7" id="KW-0406">Ion transport</keyword>
<accession>A0A1D2MI91</accession>
<dbReference type="Proteomes" id="UP000094527">
    <property type="component" value="Unassembled WGS sequence"/>
</dbReference>
<comment type="caution">
    <text evidence="13">The sequence shown here is derived from an EMBL/GenBank/DDBJ whole genome shotgun (WGS) entry which is preliminary data.</text>
</comment>
<evidence type="ECO:0000256" key="10">
    <source>
        <dbReference type="SAM" id="Phobius"/>
    </source>
</evidence>
<evidence type="ECO:0000256" key="7">
    <source>
        <dbReference type="ARBA" id="ARBA00023065"/>
    </source>
</evidence>
<evidence type="ECO:0000313" key="13">
    <source>
        <dbReference type="EMBL" id="ODM92699.1"/>
    </source>
</evidence>
<feature type="chain" id="PRO_5008904080" evidence="11">
    <location>
        <begin position="28"/>
        <end position="215"/>
    </location>
</feature>
<sequence length="215" mass="24281">MVFSKIVLPLLSLVLLVPLLILPLASANFGGSKPDDRFEVYEACQIKYGFLPVNPSAPPAPPTSPGTVKFVNNKPLDECKQTYYRQKFCRNQLRELKGVDYQRICKKFNHHNLKFFATVFGMIGIGALLRTLIKVFKINLPYTVLLMMIGMGFGALSNIRSWCPTWTPYTGVARTEPKIILYVFLPILIFESSFNMKAHLFFRSCISILILALPG</sequence>
<evidence type="ECO:0000256" key="2">
    <source>
        <dbReference type="ARBA" id="ARBA00022448"/>
    </source>
</evidence>
<dbReference type="GO" id="GO:0051453">
    <property type="term" value="P:regulation of intracellular pH"/>
    <property type="evidence" value="ECO:0007669"/>
    <property type="project" value="TreeGrafter"/>
</dbReference>
<dbReference type="EMBL" id="LJIJ01001174">
    <property type="protein sequence ID" value="ODM92699.1"/>
    <property type="molecule type" value="Genomic_DNA"/>
</dbReference>
<feature type="signal peptide" evidence="11">
    <location>
        <begin position="1"/>
        <end position="27"/>
    </location>
</feature>
<evidence type="ECO:0000256" key="3">
    <source>
        <dbReference type="ARBA" id="ARBA00022475"/>
    </source>
</evidence>
<keyword evidence="4 10" id="KW-0812">Transmembrane</keyword>
<keyword evidence="6" id="KW-0915">Sodium</keyword>
<dbReference type="InterPro" id="IPR018422">
    <property type="entry name" value="Cation/H_exchanger_CPA1"/>
</dbReference>
<keyword evidence="8 10" id="KW-0472">Membrane</keyword>
<feature type="transmembrane region" description="Helical" evidence="10">
    <location>
        <begin position="115"/>
        <end position="133"/>
    </location>
</feature>
<keyword evidence="14" id="KW-1185">Reference proteome</keyword>
<gene>
    <name evidence="13" type="ORF">Ocin01_13981</name>
</gene>
<dbReference type="InterPro" id="IPR006153">
    <property type="entry name" value="Cation/H_exchanger_TM"/>
</dbReference>
<feature type="domain" description="Cation/H+ exchanger transmembrane" evidence="12">
    <location>
        <begin position="127"/>
        <end position="215"/>
    </location>
</feature>
<dbReference type="PANTHER" id="PTHR10110:SF86">
    <property type="entry name" value="SODIUM_HYDROGEN EXCHANGER 7"/>
    <property type="match status" value="1"/>
</dbReference>
<protein>
    <submittedName>
        <fullName evidence="13">Sodium/hydrogen exchanger 7</fullName>
    </submittedName>
</protein>
<dbReference type="STRING" id="48709.A0A1D2MI91"/>
<dbReference type="GO" id="GO:0015386">
    <property type="term" value="F:potassium:proton antiporter activity"/>
    <property type="evidence" value="ECO:0007669"/>
    <property type="project" value="TreeGrafter"/>
</dbReference>
<dbReference type="AlphaFoldDB" id="A0A1D2MI91"/>
<feature type="transmembrane region" description="Helical" evidence="10">
    <location>
        <begin position="140"/>
        <end position="159"/>
    </location>
</feature>
<evidence type="ECO:0000256" key="11">
    <source>
        <dbReference type="SAM" id="SignalP"/>
    </source>
</evidence>
<keyword evidence="2" id="KW-0813">Transport</keyword>
<dbReference type="Pfam" id="PF00999">
    <property type="entry name" value="Na_H_Exchanger"/>
    <property type="match status" value="1"/>
</dbReference>
<evidence type="ECO:0000256" key="6">
    <source>
        <dbReference type="ARBA" id="ARBA00023053"/>
    </source>
</evidence>
<evidence type="ECO:0000256" key="8">
    <source>
        <dbReference type="ARBA" id="ARBA00023136"/>
    </source>
</evidence>
<name>A0A1D2MI91_ORCCI</name>
<dbReference type="PANTHER" id="PTHR10110">
    <property type="entry name" value="SODIUM/HYDROGEN EXCHANGER"/>
    <property type="match status" value="1"/>
</dbReference>
<feature type="transmembrane region" description="Helical" evidence="10">
    <location>
        <begin position="179"/>
        <end position="196"/>
    </location>
</feature>
<evidence type="ECO:0000256" key="1">
    <source>
        <dbReference type="ARBA" id="ARBA00004651"/>
    </source>
</evidence>
<keyword evidence="11" id="KW-0732">Signal</keyword>
<dbReference type="GO" id="GO:0098719">
    <property type="term" value="P:sodium ion import across plasma membrane"/>
    <property type="evidence" value="ECO:0007669"/>
    <property type="project" value="TreeGrafter"/>
</dbReference>